<feature type="compositionally biased region" description="Basic and acidic residues" evidence="1">
    <location>
        <begin position="79"/>
        <end position="95"/>
    </location>
</feature>
<protein>
    <submittedName>
        <fullName evidence="2">Uncharacterized protein</fullName>
    </submittedName>
</protein>
<evidence type="ECO:0000313" key="2">
    <source>
        <dbReference type="EMBL" id="KAJ1139438.1"/>
    </source>
</evidence>
<feature type="compositionally biased region" description="Basic and acidic residues" evidence="1">
    <location>
        <begin position="1"/>
        <end position="19"/>
    </location>
</feature>
<name>A0AAV7QM33_PLEWA</name>
<feature type="region of interest" description="Disordered" evidence="1">
    <location>
        <begin position="1"/>
        <end position="131"/>
    </location>
</feature>
<accession>A0AAV7QM33</accession>
<feature type="compositionally biased region" description="Polar residues" evidence="1">
    <location>
        <begin position="120"/>
        <end position="131"/>
    </location>
</feature>
<keyword evidence="3" id="KW-1185">Reference proteome</keyword>
<organism evidence="2 3">
    <name type="scientific">Pleurodeles waltl</name>
    <name type="common">Iberian ribbed newt</name>
    <dbReference type="NCBI Taxonomy" id="8319"/>
    <lineage>
        <taxon>Eukaryota</taxon>
        <taxon>Metazoa</taxon>
        <taxon>Chordata</taxon>
        <taxon>Craniata</taxon>
        <taxon>Vertebrata</taxon>
        <taxon>Euteleostomi</taxon>
        <taxon>Amphibia</taxon>
        <taxon>Batrachia</taxon>
        <taxon>Caudata</taxon>
        <taxon>Salamandroidea</taxon>
        <taxon>Salamandridae</taxon>
        <taxon>Pleurodelinae</taxon>
        <taxon>Pleurodeles</taxon>
    </lineage>
</organism>
<feature type="compositionally biased region" description="Polar residues" evidence="1">
    <location>
        <begin position="96"/>
        <end position="105"/>
    </location>
</feature>
<dbReference type="Proteomes" id="UP001066276">
    <property type="component" value="Chromosome 6"/>
</dbReference>
<feature type="compositionally biased region" description="Polar residues" evidence="1">
    <location>
        <begin position="42"/>
        <end position="53"/>
    </location>
</feature>
<evidence type="ECO:0000256" key="1">
    <source>
        <dbReference type="SAM" id="MobiDB-lite"/>
    </source>
</evidence>
<reference evidence="2" key="1">
    <citation type="journal article" date="2022" name="bioRxiv">
        <title>Sequencing and chromosome-scale assembly of the giantPleurodeles waltlgenome.</title>
        <authorList>
            <person name="Brown T."/>
            <person name="Elewa A."/>
            <person name="Iarovenko S."/>
            <person name="Subramanian E."/>
            <person name="Araus A.J."/>
            <person name="Petzold A."/>
            <person name="Susuki M."/>
            <person name="Suzuki K.-i.T."/>
            <person name="Hayashi T."/>
            <person name="Toyoda A."/>
            <person name="Oliveira C."/>
            <person name="Osipova E."/>
            <person name="Leigh N.D."/>
            <person name="Simon A."/>
            <person name="Yun M.H."/>
        </authorList>
    </citation>
    <scope>NUCLEOTIDE SEQUENCE</scope>
    <source>
        <strain evidence="2">20211129_DDA</strain>
        <tissue evidence="2">Liver</tissue>
    </source>
</reference>
<gene>
    <name evidence="2" type="ORF">NDU88_005810</name>
</gene>
<proteinExistence type="predicted"/>
<dbReference type="EMBL" id="JANPWB010000010">
    <property type="protein sequence ID" value="KAJ1139438.1"/>
    <property type="molecule type" value="Genomic_DNA"/>
</dbReference>
<comment type="caution">
    <text evidence="2">The sequence shown here is derived from an EMBL/GenBank/DDBJ whole genome shotgun (WGS) entry which is preliminary data.</text>
</comment>
<evidence type="ECO:0000313" key="3">
    <source>
        <dbReference type="Proteomes" id="UP001066276"/>
    </source>
</evidence>
<sequence>MEKGSEVEESQSEKPENAAKKMTNGSTPKRIRGAISTEGGARQSQGETQNSTSGAGGAQQEFQPRFRRSVAFPGTATEKGSEVEESQSEKPENAAKKTTTGSSPKQIRGAISTEGGAGQSQGETQNSTSGE</sequence>
<dbReference type="AlphaFoldDB" id="A0AAV7QM33"/>